<comment type="caution">
    <text evidence="9">The sequence shown here is derived from an EMBL/GenBank/DDBJ whole genome shotgun (WGS) entry which is preliminary data.</text>
</comment>
<proteinExistence type="inferred from homology"/>
<keyword evidence="4" id="KW-1133">Transmembrane helix</keyword>
<feature type="compositionally biased region" description="Basic and acidic residues" evidence="8">
    <location>
        <begin position="987"/>
        <end position="999"/>
    </location>
</feature>
<dbReference type="InterPro" id="IPR003691">
    <property type="entry name" value="FluC"/>
</dbReference>
<keyword evidence="10" id="KW-1185">Reference proteome</keyword>
<feature type="compositionally biased region" description="Acidic residues" evidence="8">
    <location>
        <begin position="643"/>
        <end position="656"/>
    </location>
</feature>
<comment type="catalytic activity">
    <reaction evidence="7">
        <text>fluoride(in) = fluoride(out)</text>
        <dbReference type="Rhea" id="RHEA:76159"/>
        <dbReference type="ChEBI" id="CHEBI:17051"/>
    </reaction>
    <physiologicalReaction direction="left-to-right" evidence="7">
        <dbReference type="Rhea" id="RHEA:76160"/>
    </physiologicalReaction>
</comment>
<name>A0ABN9SHH3_9DINO</name>
<feature type="compositionally biased region" description="Low complexity" evidence="8">
    <location>
        <begin position="736"/>
        <end position="750"/>
    </location>
</feature>
<evidence type="ECO:0000256" key="6">
    <source>
        <dbReference type="ARBA" id="ARBA00035120"/>
    </source>
</evidence>
<feature type="compositionally biased region" description="Acidic residues" evidence="8">
    <location>
        <begin position="586"/>
        <end position="599"/>
    </location>
</feature>
<feature type="region of interest" description="Disordered" evidence="8">
    <location>
        <begin position="985"/>
        <end position="1087"/>
    </location>
</feature>
<gene>
    <name evidence="9" type="ORF">PCOR1329_LOCUS29555</name>
</gene>
<protein>
    <submittedName>
        <fullName evidence="9">Uncharacterized protein</fullName>
    </submittedName>
</protein>
<evidence type="ECO:0000256" key="4">
    <source>
        <dbReference type="ARBA" id="ARBA00022989"/>
    </source>
</evidence>
<keyword evidence="3" id="KW-0812">Transmembrane</keyword>
<feature type="region of interest" description="Disordered" evidence="8">
    <location>
        <begin position="559"/>
        <end position="759"/>
    </location>
</feature>
<dbReference type="Proteomes" id="UP001189429">
    <property type="component" value="Unassembled WGS sequence"/>
</dbReference>
<reference evidence="9" key="1">
    <citation type="submission" date="2023-10" db="EMBL/GenBank/DDBJ databases">
        <authorList>
            <person name="Chen Y."/>
            <person name="Shah S."/>
            <person name="Dougan E. K."/>
            <person name="Thang M."/>
            <person name="Chan C."/>
        </authorList>
    </citation>
    <scope>NUCLEOTIDE SEQUENCE [LARGE SCALE GENOMIC DNA]</scope>
</reference>
<evidence type="ECO:0000313" key="9">
    <source>
        <dbReference type="EMBL" id="CAK0831118.1"/>
    </source>
</evidence>
<keyword evidence="2" id="KW-1003">Cell membrane</keyword>
<comment type="similarity">
    <text evidence="6">Belongs to the fluoride channel Fluc/FEX (TC 1.A.43) family.</text>
</comment>
<comment type="subcellular location">
    <subcellularLocation>
        <location evidence="1">Cell membrane</location>
        <topology evidence="1">Multi-pass membrane protein</topology>
    </subcellularLocation>
</comment>
<evidence type="ECO:0000256" key="5">
    <source>
        <dbReference type="ARBA" id="ARBA00023136"/>
    </source>
</evidence>
<evidence type="ECO:0000256" key="3">
    <source>
        <dbReference type="ARBA" id="ARBA00022692"/>
    </source>
</evidence>
<feature type="compositionally biased region" description="Acidic residues" evidence="8">
    <location>
        <begin position="700"/>
        <end position="735"/>
    </location>
</feature>
<evidence type="ECO:0000256" key="2">
    <source>
        <dbReference type="ARBA" id="ARBA00022475"/>
    </source>
</evidence>
<sequence length="1087" mass="116107">MDMYDANPRSHDFRTQDPDEIMTPAFLHHQVTQERGVDKTIPLGLYSDGTPVYKTGSVLAGTMNVTWQRSRHVLWLLLKKQMCKCGCNGRTGDALVCNEVVPHLHALEASGGSMRARLRTWYSKQHRLYPHELQSKLWVRKLRGWMLVDGSAAAARSWACGNRMSAGNEACYRMLGSPDPDTFIENLGGDPAVSMSLDYGVWMAGILDVVEHKMKGRDTESLLPDPSAWINACVEEVRTAPARELPRGASPLQKLTHMEPEGPCKWAELEKIVSAEAAEGPQEEHVRALGAPEGLSGLLCGAAAAWVPGGTPCGDRGLFLQLQARRALSSLLAEVLESASAGVRAQCEADLLACEPGASRLVDLLVRGRPDLETNEVLVELLWRGLHGLRRAGDQAGETPAVNWLRGAIGAESCQKLERVSNQQLNEWVTDIALQLSQRGHSAQGRHEVAPMPECALAWGGLELARCKVTFTARGLLVDSDNAGFEVPWAWVSEPRAAAERGMPLLLRADPAELRKLGVLAEVAAELVVQEAVEMRVASDAADVAEALESVRRLLAADKRPAEGSGSLVAAKRPRQEAQEPPPAEEAQEAQDPPEDEEPAGVAEEPAEQPPLAADKRPAEGSGSLVAAKRPRQEAQEPPPAEEAQEAQEPPEDEEPAGVAEEPAEQPPLAADKRPAEGSGSLVAAKRPRQEAQEPPPAEEAQEAQEPPEDEEPAVVAEEPAEQPPLEEDPAEEAQVEAAAPAEGAAPVAGDGDDEDGGCAREYRQRFDYDIDVARELLQRIPQMLDLRPGPWGPVADFAGRVGIVGLMGAMGAACRLEITGLQGNDDEIWEVENGCGDSGSVSASGYFVQNLAGSFFIALLGQRGWHIRGSPGAPGGVAAVVRTPFFGGPPPWRVDIAGDKAGLVIAVGGGGAAASPAARVRDSLGLGWSSGFCGSLTTFATWMQYTAVLLAGGHTNLAWATLVGMHCTALCAHKMGQLLSSCAATRSEERNRTDERAAARTTRRAAAAKRTAPPATTPPPRRAPRRPRRQEPSPPGTASARRGGAMCLAALLAGARGGGRGAHRREVLHSYRQRRKGHEIAGSWPS</sequence>
<dbReference type="EMBL" id="CAUYUJ010011115">
    <property type="protein sequence ID" value="CAK0831118.1"/>
    <property type="molecule type" value="Genomic_DNA"/>
</dbReference>
<evidence type="ECO:0000313" key="10">
    <source>
        <dbReference type="Proteomes" id="UP001189429"/>
    </source>
</evidence>
<accession>A0ABN9SHH3</accession>
<evidence type="ECO:0000256" key="8">
    <source>
        <dbReference type="SAM" id="MobiDB-lite"/>
    </source>
</evidence>
<keyword evidence="5" id="KW-0472">Membrane</keyword>
<evidence type="ECO:0000256" key="1">
    <source>
        <dbReference type="ARBA" id="ARBA00004651"/>
    </source>
</evidence>
<dbReference type="Pfam" id="PF02537">
    <property type="entry name" value="CRCB"/>
    <property type="match status" value="1"/>
</dbReference>
<evidence type="ECO:0000256" key="7">
    <source>
        <dbReference type="ARBA" id="ARBA00035585"/>
    </source>
</evidence>
<organism evidence="9 10">
    <name type="scientific">Prorocentrum cordatum</name>
    <dbReference type="NCBI Taxonomy" id="2364126"/>
    <lineage>
        <taxon>Eukaryota</taxon>
        <taxon>Sar</taxon>
        <taxon>Alveolata</taxon>
        <taxon>Dinophyceae</taxon>
        <taxon>Prorocentrales</taxon>
        <taxon>Prorocentraceae</taxon>
        <taxon>Prorocentrum</taxon>
    </lineage>
</organism>
<feature type="compositionally biased region" description="Low complexity" evidence="8">
    <location>
        <begin position="1041"/>
        <end position="1055"/>
    </location>
</feature>